<evidence type="ECO:0000313" key="2">
    <source>
        <dbReference type="EMBL" id="GAA4885807.1"/>
    </source>
</evidence>
<protein>
    <recommendedName>
        <fullName evidence="4">DUF4175 domain-containing protein</fullName>
    </recommendedName>
</protein>
<name>A0ABP9ESC7_9GAMM</name>
<comment type="caution">
    <text evidence="2">The sequence shown here is derived from an EMBL/GenBank/DDBJ whole genome shotgun (WGS) entry which is preliminary data.</text>
</comment>
<keyword evidence="1" id="KW-0472">Membrane</keyword>
<proteinExistence type="predicted"/>
<organism evidence="2 3">
    <name type="scientific">Ferrimonas pelagia</name>
    <dbReference type="NCBI Taxonomy" id="1177826"/>
    <lineage>
        <taxon>Bacteria</taxon>
        <taxon>Pseudomonadati</taxon>
        <taxon>Pseudomonadota</taxon>
        <taxon>Gammaproteobacteria</taxon>
        <taxon>Alteromonadales</taxon>
        <taxon>Ferrimonadaceae</taxon>
        <taxon>Ferrimonas</taxon>
    </lineage>
</organism>
<keyword evidence="1" id="KW-0812">Transmembrane</keyword>
<feature type="transmembrane region" description="Helical" evidence="1">
    <location>
        <begin position="6"/>
        <end position="25"/>
    </location>
</feature>
<dbReference type="RefSeq" id="WP_345335137.1">
    <property type="nucleotide sequence ID" value="NZ_BAABJZ010000059.1"/>
</dbReference>
<gene>
    <name evidence="2" type="ORF">GCM10023333_19010</name>
</gene>
<evidence type="ECO:0000313" key="3">
    <source>
        <dbReference type="Proteomes" id="UP001499988"/>
    </source>
</evidence>
<keyword evidence="3" id="KW-1185">Reference proteome</keyword>
<sequence length="84" mass="9353">MSTLTVNFLYAVVGLFALLAPYLLVAFLASGIWWMWPIGIALFMTILTFLPPPVALFSTGLALVGITLLLLRTLWQRYKRAAHS</sequence>
<evidence type="ECO:0000256" key="1">
    <source>
        <dbReference type="SAM" id="Phobius"/>
    </source>
</evidence>
<feature type="transmembrane region" description="Helical" evidence="1">
    <location>
        <begin position="56"/>
        <end position="75"/>
    </location>
</feature>
<reference evidence="3" key="1">
    <citation type="journal article" date="2019" name="Int. J. Syst. Evol. Microbiol.">
        <title>The Global Catalogue of Microorganisms (GCM) 10K type strain sequencing project: providing services to taxonomists for standard genome sequencing and annotation.</title>
        <authorList>
            <consortium name="The Broad Institute Genomics Platform"/>
            <consortium name="The Broad Institute Genome Sequencing Center for Infectious Disease"/>
            <person name="Wu L."/>
            <person name="Ma J."/>
        </authorList>
    </citation>
    <scope>NUCLEOTIDE SEQUENCE [LARGE SCALE GENOMIC DNA]</scope>
    <source>
        <strain evidence="3">JCM 18401</strain>
    </source>
</reference>
<accession>A0ABP9ESC7</accession>
<keyword evidence="1" id="KW-1133">Transmembrane helix</keyword>
<evidence type="ECO:0008006" key="4">
    <source>
        <dbReference type="Google" id="ProtNLM"/>
    </source>
</evidence>
<dbReference type="EMBL" id="BAABJZ010000059">
    <property type="protein sequence ID" value="GAA4885807.1"/>
    <property type="molecule type" value="Genomic_DNA"/>
</dbReference>
<dbReference type="Proteomes" id="UP001499988">
    <property type="component" value="Unassembled WGS sequence"/>
</dbReference>